<reference evidence="1" key="1">
    <citation type="submission" date="2022-06" db="EMBL/GenBank/DDBJ databases">
        <title>Phylogenomic reconstructions and comparative analyses of Kickxellomycotina fungi.</title>
        <authorList>
            <person name="Reynolds N.K."/>
            <person name="Stajich J.E."/>
            <person name="Barry K."/>
            <person name="Grigoriev I.V."/>
            <person name="Crous P."/>
            <person name="Smith M.E."/>
        </authorList>
    </citation>
    <scope>NUCLEOTIDE SEQUENCE</scope>
    <source>
        <strain evidence="1">RSA 2271</strain>
    </source>
</reference>
<comment type="caution">
    <text evidence="1">The sequence shown here is derived from an EMBL/GenBank/DDBJ whole genome shotgun (WGS) entry which is preliminary data.</text>
</comment>
<sequence>MAIGRDLVRILQDIATIPEIAEVWQDILVRPSTLCPEFAGIEQILSIPTPSGYLMNRVPFEMDEKLRHILKHLKWNMYQRNFEWFVQRYLTAPESEPLYCDIIRFICGVFHPSNQLLASEVVPRYVIIGALLRTIRSPTAAANAKLALFYDWFFYKPGSESIMNIEPAILLMERSIEKYPYLTSMLIEFLMLEPDVYYPPLAPMIHESILAAMSTVTSSGVIRSLNRIYETAGLNPSVKQHMRKIFAPLLSVSPPKSEGTSQAAPAHAEAAIISDIQIQDEDAFLYGETQPKSPGGGIPEKEATGNDEEEEEGFESLGSDYMGDN</sequence>
<evidence type="ECO:0000313" key="1">
    <source>
        <dbReference type="EMBL" id="KAJ1677064.1"/>
    </source>
</evidence>
<protein>
    <submittedName>
        <fullName evidence="1">Uncharacterized protein</fullName>
    </submittedName>
</protein>
<accession>A0ACC1HT24</accession>
<keyword evidence="2" id="KW-1185">Reference proteome</keyword>
<dbReference type="EMBL" id="JAMZIH010003045">
    <property type="protein sequence ID" value="KAJ1677064.1"/>
    <property type="molecule type" value="Genomic_DNA"/>
</dbReference>
<feature type="non-terminal residue" evidence="1">
    <location>
        <position position="325"/>
    </location>
</feature>
<proteinExistence type="predicted"/>
<gene>
    <name evidence="1" type="ORF">EV182_006953</name>
</gene>
<organism evidence="1 2">
    <name type="scientific">Spiromyces aspiralis</name>
    <dbReference type="NCBI Taxonomy" id="68401"/>
    <lineage>
        <taxon>Eukaryota</taxon>
        <taxon>Fungi</taxon>
        <taxon>Fungi incertae sedis</taxon>
        <taxon>Zoopagomycota</taxon>
        <taxon>Kickxellomycotina</taxon>
        <taxon>Kickxellomycetes</taxon>
        <taxon>Kickxellales</taxon>
        <taxon>Kickxellaceae</taxon>
        <taxon>Spiromyces</taxon>
    </lineage>
</organism>
<dbReference type="Proteomes" id="UP001145114">
    <property type="component" value="Unassembled WGS sequence"/>
</dbReference>
<evidence type="ECO:0000313" key="2">
    <source>
        <dbReference type="Proteomes" id="UP001145114"/>
    </source>
</evidence>
<name>A0ACC1HT24_9FUNG</name>